<comment type="similarity">
    <text evidence="3">Belongs to the FMO family.</text>
</comment>
<gene>
    <name evidence="14" type="ordered locus">Rmar_1464</name>
</gene>
<keyword evidence="6" id="KW-0256">Endoplasmic reticulum</keyword>
<dbReference type="PANTHER" id="PTHR23023">
    <property type="entry name" value="DIMETHYLANILINE MONOOXYGENASE"/>
    <property type="match status" value="1"/>
</dbReference>
<dbReference type="GO" id="GO:0050660">
    <property type="term" value="F:flavin adenine dinucleotide binding"/>
    <property type="evidence" value="ECO:0007669"/>
    <property type="project" value="InterPro"/>
</dbReference>
<accession>D0MIP3</accession>
<comment type="cofactor">
    <cofactor evidence="1">
        <name>FAD</name>
        <dbReference type="ChEBI" id="CHEBI:57692"/>
    </cofactor>
</comment>
<dbReference type="RefSeq" id="WP_012843962.1">
    <property type="nucleotide sequence ID" value="NC_013501.1"/>
</dbReference>
<dbReference type="GO" id="GO:0004499">
    <property type="term" value="F:N,N-dimethylaniline monooxygenase activity"/>
    <property type="evidence" value="ECO:0007669"/>
    <property type="project" value="InterPro"/>
</dbReference>
<dbReference type="InterPro" id="IPR020946">
    <property type="entry name" value="Flavin_mOase-like"/>
</dbReference>
<evidence type="ECO:0000313" key="15">
    <source>
        <dbReference type="Proteomes" id="UP000002221"/>
    </source>
</evidence>
<sequence>MKACIIGAGPSGLVTAKVFYQRGLPFDCFEKGSDIGGLWRYENDSGLSPAYASLHTNTSKTKTAFSDFPMPEDYPDFPSHAQLLAYFERYVEHFGFRHTITFRTEVVRVEPAEEGTYDVTVRHRDTGATRTERYDAVIVASGHHWCPNWPEVPGTFDGEVMHARDYRTPDVLRGKRVLVVGAGNSACDIACEAAYHARDVLLSTRRGAHVIPKYLLGRPLDLWLTPFTARLPLAVQRALFRLLVYLARGNQRRYGFPVPDYPLGAEHPTISTELLPLIGHGRIRVKPDLRRLEGRQVHFADGSTETIDLIIYATGYRVAFPFFNPAFLEVRDNYLPRYLHVVPPDYPNLYFIGLVQPLGSIMPLAEAQAEWVADLLEGRAGLPSREAMWRWIRREDAWRRRRFVPTKRHALEVDFYRYLRQLRRERRRGRRRPPRQALGKGLKEASDE</sequence>
<dbReference type="eggNOG" id="COG2072">
    <property type="taxonomic scope" value="Bacteria"/>
</dbReference>
<dbReference type="Proteomes" id="UP000002221">
    <property type="component" value="Chromosome"/>
</dbReference>
<comment type="subcellular location">
    <subcellularLocation>
        <location evidence="2">Endoplasmic reticulum membrane</location>
        <topology evidence="2">Single-pass membrane protein</topology>
    </subcellularLocation>
</comment>
<dbReference type="AlphaFoldDB" id="D0MIP3"/>
<evidence type="ECO:0000256" key="5">
    <source>
        <dbReference type="ARBA" id="ARBA00022692"/>
    </source>
</evidence>
<evidence type="ECO:0000256" key="9">
    <source>
        <dbReference type="ARBA" id="ARBA00022989"/>
    </source>
</evidence>
<keyword evidence="9" id="KW-1133">Transmembrane helix</keyword>
<keyword evidence="12" id="KW-0472">Membrane</keyword>
<dbReference type="OrthoDB" id="9778740at2"/>
<keyword evidence="8" id="KW-0521">NADP</keyword>
<dbReference type="HOGENOM" id="CLU_006909_8_3_10"/>
<dbReference type="InterPro" id="IPR050346">
    <property type="entry name" value="FMO-like"/>
</dbReference>
<evidence type="ECO:0000256" key="13">
    <source>
        <dbReference type="SAM" id="MobiDB-lite"/>
    </source>
</evidence>
<evidence type="ECO:0000256" key="11">
    <source>
        <dbReference type="ARBA" id="ARBA00023033"/>
    </source>
</evidence>
<evidence type="ECO:0000256" key="6">
    <source>
        <dbReference type="ARBA" id="ARBA00022824"/>
    </source>
</evidence>
<keyword evidence="7" id="KW-0274">FAD</keyword>
<dbReference type="KEGG" id="rmr:Rmar_1464"/>
<dbReference type="InterPro" id="IPR000960">
    <property type="entry name" value="Flavin_mOase"/>
</dbReference>
<dbReference type="STRING" id="518766.Rmar_1464"/>
<dbReference type="Gene3D" id="3.50.50.60">
    <property type="entry name" value="FAD/NAD(P)-binding domain"/>
    <property type="match status" value="1"/>
</dbReference>
<evidence type="ECO:0000256" key="12">
    <source>
        <dbReference type="ARBA" id="ARBA00023136"/>
    </source>
</evidence>
<dbReference type="PIRSF" id="PIRSF000332">
    <property type="entry name" value="FMO"/>
    <property type="match status" value="1"/>
</dbReference>
<keyword evidence="15" id="KW-1185">Reference proteome</keyword>
<dbReference type="Pfam" id="PF00743">
    <property type="entry name" value="FMO-like"/>
    <property type="match status" value="1"/>
</dbReference>
<dbReference type="EC" id="1.14.13.8" evidence="14"/>
<dbReference type="GO" id="GO:0050661">
    <property type="term" value="F:NADP binding"/>
    <property type="evidence" value="ECO:0007669"/>
    <property type="project" value="InterPro"/>
</dbReference>
<dbReference type="EMBL" id="CP001807">
    <property type="protein sequence ID" value="ACY48351.1"/>
    <property type="molecule type" value="Genomic_DNA"/>
</dbReference>
<protein>
    <submittedName>
        <fullName evidence="14">Flavin-containing monooxygenase</fullName>
        <ecNumber evidence="14">1.14.13.8</ecNumber>
    </submittedName>
</protein>
<dbReference type="PRINTS" id="PR00370">
    <property type="entry name" value="FMOXYGENASE"/>
</dbReference>
<evidence type="ECO:0000313" key="14">
    <source>
        <dbReference type="EMBL" id="ACY48351.1"/>
    </source>
</evidence>
<name>D0MIP3_RHOM4</name>
<dbReference type="InterPro" id="IPR036188">
    <property type="entry name" value="FAD/NAD-bd_sf"/>
</dbReference>
<keyword evidence="10 14" id="KW-0560">Oxidoreductase</keyword>
<evidence type="ECO:0000256" key="3">
    <source>
        <dbReference type="ARBA" id="ARBA00009183"/>
    </source>
</evidence>
<dbReference type="FunFam" id="3.50.50.60:FF:000159">
    <property type="entry name" value="Dimethylaniline monooxygenase [N-oxide-forming]"/>
    <property type="match status" value="1"/>
</dbReference>
<dbReference type="SMR" id="D0MIP3"/>
<evidence type="ECO:0000256" key="2">
    <source>
        <dbReference type="ARBA" id="ARBA00004389"/>
    </source>
</evidence>
<keyword evidence="5" id="KW-0812">Transmembrane</keyword>
<evidence type="ECO:0000256" key="10">
    <source>
        <dbReference type="ARBA" id="ARBA00023002"/>
    </source>
</evidence>
<reference evidence="14 15" key="1">
    <citation type="journal article" date="2009" name="Stand. Genomic Sci.">
        <title>Complete genome sequence of Rhodothermus marinus type strain (R-10).</title>
        <authorList>
            <person name="Nolan M."/>
            <person name="Tindall B.J."/>
            <person name="Pomrenke H."/>
            <person name="Lapidus A."/>
            <person name="Copeland A."/>
            <person name="Glavina Del Rio T."/>
            <person name="Lucas S."/>
            <person name="Chen F."/>
            <person name="Tice H."/>
            <person name="Cheng J.F."/>
            <person name="Saunders E."/>
            <person name="Han C."/>
            <person name="Bruce D."/>
            <person name="Goodwin L."/>
            <person name="Chain P."/>
            <person name="Pitluck S."/>
            <person name="Ovchinikova G."/>
            <person name="Pati A."/>
            <person name="Ivanova N."/>
            <person name="Mavromatis K."/>
            <person name="Chen A."/>
            <person name="Palaniappan K."/>
            <person name="Land M."/>
            <person name="Hauser L."/>
            <person name="Chang Y.J."/>
            <person name="Jeffries C.D."/>
            <person name="Brettin T."/>
            <person name="Goker M."/>
            <person name="Bristow J."/>
            <person name="Eisen J.A."/>
            <person name="Markowitz V."/>
            <person name="Hugenholtz P."/>
            <person name="Kyrpides N.C."/>
            <person name="Klenk H.P."/>
            <person name="Detter J.C."/>
        </authorList>
    </citation>
    <scope>NUCLEOTIDE SEQUENCE [LARGE SCALE GENOMIC DNA]</scope>
    <source>
        <strain evidence="15">ATCC 43812 / DSM 4252 / R-10</strain>
    </source>
</reference>
<evidence type="ECO:0000256" key="8">
    <source>
        <dbReference type="ARBA" id="ARBA00022857"/>
    </source>
</evidence>
<feature type="region of interest" description="Disordered" evidence="13">
    <location>
        <begin position="426"/>
        <end position="448"/>
    </location>
</feature>
<dbReference type="SUPFAM" id="SSF51905">
    <property type="entry name" value="FAD/NAD(P)-binding domain"/>
    <property type="match status" value="2"/>
</dbReference>
<proteinExistence type="inferred from homology"/>
<evidence type="ECO:0000256" key="1">
    <source>
        <dbReference type="ARBA" id="ARBA00001974"/>
    </source>
</evidence>
<organism evidence="14 15">
    <name type="scientific">Rhodothermus marinus (strain ATCC 43812 / DSM 4252 / R-10)</name>
    <name type="common">Rhodothermus obamensis</name>
    <dbReference type="NCBI Taxonomy" id="518766"/>
    <lineage>
        <taxon>Bacteria</taxon>
        <taxon>Pseudomonadati</taxon>
        <taxon>Rhodothermota</taxon>
        <taxon>Rhodothermia</taxon>
        <taxon>Rhodothermales</taxon>
        <taxon>Rhodothermaceae</taxon>
        <taxon>Rhodothermus</taxon>
    </lineage>
</organism>
<keyword evidence="4" id="KW-0285">Flavoprotein</keyword>
<keyword evidence="11 14" id="KW-0503">Monooxygenase</keyword>
<evidence type="ECO:0000256" key="7">
    <source>
        <dbReference type="ARBA" id="ARBA00022827"/>
    </source>
</evidence>
<evidence type="ECO:0000256" key="4">
    <source>
        <dbReference type="ARBA" id="ARBA00022630"/>
    </source>
</evidence>